<dbReference type="FunFam" id="2.60.40.10:FF:001211">
    <property type="entry name" value="Usherin"/>
    <property type="match status" value="1"/>
</dbReference>
<evidence type="ECO:0000313" key="3">
    <source>
        <dbReference type="EMBL" id="KAG9336279.1"/>
    </source>
</evidence>
<reference evidence="3" key="1">
    <citation type="thesis" date="2021" institute="BYU ScholarsArchive" country="Provo, UT, USA">
        <title>Applications of and Algorithms for Genome Assembly and Genomic Analyses with an Emphasis on Marine Teleosts.</title>
        <authorList>
            <person name="Pickett B.D."/>
        </authorList>
    </citation>
    <scope>NUCLEOTIDE SEQUENCE</scope>
    <source>
        <strain evidence="3">HI-2016</strain>
    </source>
</reference>
<feature type="region of interest" description="Disordered" evidence="1">
    <location>
        <begin position="316"/>
        <end position="345"/>
    </location>
</feature>
<sequence>MACCGEDYVNGSRTVCCRGHEGVFLTHHVGNINGSVKCCGSDLILQEEQCCNGEDCRPSALCPISSAAGAYCGTCSFNPTVSICTWVRDLALPPPTPAPPPPVPAASRKRLYTDLDPHTSYEYRVAAWNGFGRGFSPFSRVTTKEDVPWGVRTPRWRRVGDRSDIIQLDWQAPTRPNGEISHYVVLRDGQERYTGTESGFTDMGGIRPFQEYVYQLRACTSVGCSDSDKVVAVTVQGVPENVPSPVVSALGPRALQLSWGPPTKPNGIVREYRVNQSGAGVIFTGNGGASRHTLTVAININEERRNPVFCRRWAQAGGAQENSDRRPAIQQKARCRAYRSSQRTY</sequence>
<dbReference type="InterPro" id="IPR013783">
    <property type="entry name" value="Ig-like_fold"/>
</dbReference>
<protein>
    <recommendedName>
        <fullName evidence="2">Fibronectin type-III domain-containing protein</fullName>
    </recommendedName>
</protein>
<evidence type="ECO:0000313" key="4">
    <source>
        <dbReference type="Proteomes" id="UP000824540"/>
    </source>
</evidence>
<dbReference type="InterPro" id="IPR003961">
    <property type="entry name" value="FN3_dom"/>
</dbReference>
<accession>A0A8T2N7E0</accession>
<name>A0A8T2N7E0_9TELE</name>
<dbReference type="Proteomes" id="UP000824540">
    <property type="component" value="Unassembled WGS sequence"/>
</dbReference>
<dbReference type="SUPFAM" id="SSF49265">
    <property type="entry name" value="Fibronectin type III"/>
    <property type="match status" value="2"/>
</dbReference>
<feature type="domain" description="Fibronectin type-III" evidence="2">
    <location>
        <begin position="150"/>
        <end position="241"/>
    </location>
</feature>
<keyword evidence="4" id="KW-1185">Reference proteome</keyword>
<dbReference type="CDD" id="cd00063">
    <property type="entry name" value="FN3"/>
    <property type="match status" value="3"/>
</dbReference>
<evidence type="ECO:0000256" key="1">
    <source>
        <dbReference type="SAM" id="MobiDB-lite"/>
    </source>
</evidence>
<dbReference type="InterPro" id="IPR036116">
    <property type="entry name" value="FN3_sf"/>
</dbReference>
<dbReference type="InterPro" id="IPR050713">
    <property type="entry name" value="RTP_Phos/Ushers"/>
</dbReference>
<dbReference type="Gene3D" id="2.60.40.10">
    <property type="entry name" value="Immunoglobulins"/>
    <property type="match status" value="3"/>
</dbReference>
<evidence type="ECO:0000259" key="2">
    <source>
        <dbReference type="PROSITE" id="PS50853"/>
    </source>
</evidence>
<dbReference type="AlphaFoldDB" id="A0A8T2N7E0"/>
<proteinExistence type="predicted"/>
<dbReference type="EMBL" id="JAFBMS010000102">
    <property type="protein sequence ID" value="KAG9336279.1"/>
    <property type="molecule type" value="Genomic_DNA"/>
</dbReference>
<dbReference type="PROSITE" id="PS50853">
    <property type="entry name" value="FN3"/>
    <property type="match status" value="1"/>
</dbReference>
<dbReference type="OrthoDB" id="5984158at2759"/>
<dbReference type="PANTHER" id="PTHR46957:SF7">
    <property type="entry name" value="USHERIN"/>
    <property type="match status" value="1"/>
</dbReference>
<dbReference type="SMART" id="SM00060">
    <property type="entry name" value="FN3"/>
    <property type="match status" value="3"/>
</dbReference>
<gene>
    <name evidence="3" type="ORF">JZ751_002626</name>
</gene>
<comment type="caution">
    <text evidence="3">The sequence shown here is derived from an EMBL/GenBank/DDBJ whole genome shotgun (WGS) entry which is preliminary data.</text>
</comment>
<dbReference type="PANTHER" id="PTHR46957">
    <property type="entry name" value="CYTOKINE RECEPTOR"/>
    <property type="match status" value="1"/>
</dbReference>
<organism evidence="3 4">
    <name type="scientific">Albula glossodonta</name>
    <name type="common">roundjaw bonefish</name>
    <dbReference type="NCBI Taxonomy" id="121402"/>
    <lineage>
        <taxon>Eukaryota</taxon>
        <taxon>Metazoa</taxon>
        <taxon>Chordata</taxon>
        <taxon>Craniata</taxon>
        <taxon>Vertebrata</taxon>
        <taxon>Euteleostomi</taxon>
        <taxon>Actinopterygii</taxon>
        <taxon>Neopterygii</taxon>
        <taxon>Teleostei</taxon>
        <taxon>Albuliformes</taxon>
        <taxon>Albulidae</taxon>
        <taxon>Albula</taxon>
    </lineage>
</organism>